<organism evidence="3">
    <name type="scientific">Micromonas pusilla (strain CCMP1545)</name>
    <name type="common">Picoplanktonic green alga</name>
    <dbReference type="NCBI Taxonomy" id="564608"/>
    <lineage>
        <taxon>Eukaryota</taxon>
        <taxon>Viridiplantae</taxon>
        <taxon>Chlorophyta</taxon>
        <taxon>Mamiellophyceae</taxon>
        <taxon>Mamiellales</taxon>
        <taxon>Mamiellaceae</taxon>
        <taxon>Micromonas</taxon>
    </lineage>
</organism>
<name>C1MGE6_MICPC</name>
<dbReference type="eggNOG" id="ENOG502QVVZ">
    <property type="taxonomic scope" value="Eukaryota"/>
</dbReference>
<sequence length="278" mass="28452">MLLATPPLRAASLRASSSEGVAGRARASTASSIASCPRPKIRHRVDAVVVVVAPARSRPRAGRSAAAAAAAGWSGRRGHRSGAAARRLTPPAALPECLFSVGTVTVLPLYALMIGFPRAELSARVMSSALPFAVMGCLYASAAFLSLQSAGAWALVNTFVGDLVGAASAASSSATALSSVADGGLTLLSGFLATTETAASAWLHLLTLDLFVARSVYLDALRTNVPAAHSLVLCCMFGPCGYLAHAATKVFCDGRRRRRRREGGGREGTGSGGETSRG</sequence>
<feature type="compositionally biased region" description="Gly residues" evidence="1">
    <location>
        <begin position="266"/>
        <end position="278"/>
    </location>
</feature>
<dbReference type="AlphaFoldDB" id="C1MGE6"/>
<evidence type="ECO:0000256" key="1">
    <source>
        <dbReference type="SAM" id="MobiDB-lite"/>
    </source>
</evidence>
<feature type="region of interest" description="Disordered" evidence="1">
    <location>
        <begin position="258"/>
        <end position="278"/>
    </location>
</feature>
<dbReference type="InterPro" id="IPR025461">
    <property type="entry name" value="ABA4-like"/>
</dbReference>
<evidence type="ECO:0000313" key="3">
    <source>
        <dbReference type="Proteomes" id="UP000001876"/>
    </source>
</evidence>
<dbReference type="OrthoDB" id="196782at2759"/>
<reference evidence="2 3" key="1">
    <citation type="journal article" date="2009" name="Science">
        <title>Green evolution and dynamic adaptations revealed by genomes of the marine picoeukaryotes Micromonas.</title>
        <authorList>
            <person name="Worden A.Z."/>
            <person name="Lee J.H."/>
            <person name="Mock T."/>
            <person name="Rouze P."/>
            <person name="Simmons M.P."/>
            <person name="Aerts A.L."/>
            <person name="Allen A.E."/>
            <person name="Cuvelier M.L."/>
            <person name="Derelle E."/>
            <person name="Everett M.V."/>
            <person name="Foulon E."/>
            <person name="Grimwood J."/>
            <person name="Gundlach H."/>
            <person name="Henrissat B."/>
            <person name="Napoli C."/>
            <person name="McDonald S.M."/>
            <person name="Parker M.S."/>
            <person name="Rombauts S."/>
            <person name="Salamov A."/>
            <person name="Von Dassow P."/>
            <person name="Badger J.H."/>
            <person name="Coutinho P.M."/>
            <person name="Demir E."/>
            <person name="Dubchak I."/>
            <person name="Gentemann C."/>
            <person name="Eikrem W."/>
            <person name="Gready J.E."/>
            <person name="John U."/>
            <person name="Lanier W."/>
            <person name="Lindquist E.A."/>
            <person name="Lucas S."/>
            <person name="Mayer K.F."/>
            <person name="Moreau H."/>
            <person name="Not F."/>
            <person name="Otillar R."/>
            <person name="Panaud O."/>
            <person name="Pangilinan J."/>
            <person name="Paulsen I."/>
            <person name="Piegu B."/>
            <person name="Poliakov A."/>
            <person name="Robbens S."/>
            <person name="Schmutz J."/>
            <person name="Toulza E."/>
            <person name="Wyss T."/>
            <person name="Zelensky A."/>
            <person name="Zhou K."/>
            <person name="Armbrust E.V."/>
            <person name="Bhattacharya D."/>
            <person name="Goodenough U.W."/>
            <person name="Van de Peer Y."/>
            <person name="Grigoriev I.V."/>
        </authorList>
    </citation>
    <scope>NUCLEOTIDE SEQUENCE [LARGE SCALE GENOMIC DNA]</scope>
    <source>
        <strain evidence="2 3">CCMP1545</strain>
    </source>
</reference>
<dbReference type="Pfam" id="PF14108">
    <property type="entry name" value="ABA4-like"/>
    <property type="match status" value="1"/>
</dbReference>
<gene>
    <name evidence="2" type="ORF">MICPUCDRAFT_49783</name>
</gene>
<dbReference type="GeneID" id="9681203"/>
<dbReference type="Proteomes" id="UP000001876">
    <property type="component" value="Unassembled WGS sequence"/>
</dbReference>
<dbReference type="PANTHER" id="PTHR34543:SF1">
    <property type="entry name" value="PROTEIN ABA DEFICIENT 4, CHLOROPLASTIC"/>
    <property type="match status" value="1"/>
</dbReference>
<evidence type="ECO:0000313" key="2">
    <source>
        <dbReference type="EMBL" id="EEH60563.1"/>
    </source>
</evidence>
<proteinExistence type="predicted"/>
<accession>C1MGE6</accession>
<protein>
    <submittedName>
        <fullName evidence="2">Predicted protein</fullName>
    </submittedName>
</protein>
<keyword evidence="3" id="KW-1185">Reference proteome</keyword>
<dbReference type="PANTHER" id="PTHR34543">
    <property type="entry name" value="PROTEIN ABA DEFICIENT 4, CHLOROPLASTIC"/>
    <property type="match status" value="1"/>
</dbReference>
<dbReference type="RefSeq" id="XP_003055311.1">
    <property type="nucleotide sequence ID" value="XM_003055265.1"/>
</dbReference>
<dbReference type="EMBL" id="GG663735">
    <property type="protein sequence ID" value="EEH60563.1"/>
    <property type="molecule type" value="Genomic_DNA"/>
</dbReference>
<dbReference type="KEGG" id="mpp:MICPUCDRAFT_49783"/>